<evidence type="ECO:0000256" key="8">
    <source>
        <dbReference type="ARBA" id="ARBA00022884"/>
    </source>
</evidence>
<dbReference type="FunFam" id="3.30.980.10:FF:000004">
    <property type="entry name" value="Alanine--tRNA ligase, cytoplasmic"/>
    <property type="match status" value="1"/>
</dbReference>
<keyword evidence="7 11" id="KW-0067">ATP-binding</keyword>
<dbReference type="HAMAP" id="MF_00036_B">
    <property type="entry name" value="Ala_tRNA_synth_B"/>
    <property type="match status" value="1"/>
</dbReference>
<dbReference type="InterPro" id="IPR018163">
    <property type="entry name" value="Thr/Ala-tRNA-synth_IIc_edit"/>
</dbReference>
<comment type="domain">
    <text evidence="11">Consists of three domains; the N-terminal catalytic domain, the editing domain and the C-terminal C-Ala domain. The editing domain removes incorrectly charged amino acids, while the C-Ala domain, along with tRNA(Ala), serves as a bridge to cooperatively bring together the editing and aminoacylation centers thus stimulating deacylation of misacylated tRNAs.</text>
</comment>
<accession>A0A6J5JXB6</accession>
<dbReference type="GO" id="GO:0006419">
    <property type="term" value="P:alanyl-tRNA aminoacylation"/>
    <property type="evidence" value="ECO:0007669"/>
    <property type="project" value="UniProtKB-UniRule"/>
</dbReference>
<dbReference type="InterPro" id="IPR050058">
    <property type="entry name" value="Ala-tRNA_ligase"/>
</dbReference>
<comment type="similarity">
    <text evidence="1 11">Belongs to the class-II aminoacyl-tRNA synthetase family.</text>
</comment>
<dbReference type="SMART" id="SM00863">
    <property type="entry name" value="tRNA_SAD"/>
    <property type="match status" value="1"/>
</dbReference>
<comment type="function">
    <text evidence="11">Catalyzes the attachment of alanine to tRNA(Ala) in a two-step reaction: alanine is first activated by ATP to form Ala-AMP and then transferred to the acceptor end of tRNA(Ala). Also edits incorrectly charged Ser-tRNA(Ala) and Gly-tRNA(Ala) via its editing domain.</text>
</comment>
<evidence type="ECO:0000256" key="7">
    <source>
        <dbReference type="ARBA" id="ARBA00022840"/>
    </source>
</evidence>
<dbReference type="InterPro" id="IPR012947">
    <property type="entry name" value="tRNA_SAD"/>
</dbReference>
<keyword evidence="15" id="KW-1185">Reference proteome</keyword>
<dbReference type="InterPro" id="IPR002318">
    <property type="entry name" value="Ala-tRNA-lgiase_IIc"/>
</dbReference>
<keyword evidence="4 11" id="KW-0479">Metal-binding</keyword>
<dbReference type="EMBL" id="LR794158">
    <property type="protein sequence ID" value="CAB3976466.1"/>
    <property type="molecule type" value="Genomic_DNA"/>
</dbReference>
<evidence type="ECO:0000313" key="15">
    <source>
        <dbReference type="Proteomes" id="UP000509549"/>
    </source>
</evidence>
<feature type="binding site" evidence="11">
    <location>
        <position position="533"/>
    </location>
    <ligand>
        <name>Zn(2+)</name>
        <dbReference type="ChEBI" id="CHEBI:29105"/>
    </ligand>
</feature>
<dbReference type="SUPFAM" id="SSF55681">
    <property type="entry name" value="Class II aaRS and biotin synthetases"/>
    <property type="match status" value="1"/>
</dbReference>
<evidence type="ECO:0000256" key="1">
    <source>
        <dbReference type="ARBA" id="ARBA00008226"/>
    </source>
</evidence>
<protein>
    <recommendedName>
        <fullName evidence="11">Alanine--tRNA ligase</fullName>
        <ecNumber evidence="11">6.1.1.7</ecNumber>
    </recommendedName>
    <alternativeName>
        <fullName evidence="11">Alanyl-tRNA synthetase</fullName>
        <shortName evidence="11">AlaRS</shortName>
    </alternativeName>
</protein>
<keyword evidence="5 11" id="KW-0547">Nucleotide-binding</keyword>
<evidence type="ECO:0000259" key="13">
    <source>
        <dbReference type="PROSITE" id="PS50860"/>
    </source>
</evidence>
<keyword evidence="8 11" id="KW-0694">RNA-binding</keyword>
<gene>
    <name evidence="11 14" type="primary">alaS</name>
    <name evidence="14" type="ORF">ESZ_00276</name>
</gene>
<keyword evidence="12" id="KW-0175">Coiled coil</keyword>
<evidence type="ECO:0000313" key="14">
    <source>
        <dbReference type="EMBL" id="CAB3976466.1"/>
    </source>
</evidence>
<sequence>MKTDEIKKNFINFFKKHEYKELNPSPLVIENDKSLLFTNSGMVQFKNIFLGLEKYLYPRITTIQPCVRLGGKHNDLDNIGKTPHHNTSFEMLGNFGFEHVSKEEAINLAFNFLTHTLELNKDKIFITINKNDDDVLNIWLNQVKKDKIILGDNDTNFWQMAENGPCGFCSEIFYNINESNENKNLLEIWNLVFINFNKENGKLNKLNTLNIDTGMGLERIASIKQNVFDSFKTDIYSEKIKNIIDLFKINIKEDNPNIRIITDHIKTSIMLINENVMPSNDGRGYILKKLLRRSIIKKQELKIKTSLSTLVDIFLNKNEKIDNTNIKKNIIRNEEIKFENTIKNGKKFIKKITQKEKNISGKTLFTLYDTYGIPIDIIENFTKESNIKLEINDFKKELENNILKNKLKSKKQIDDISYIKNITPTKFLGYDKNNIETKILKIIIDKNEEKEININKKGILITQETTFFSEKGGQIGDTGTITASEKTFEVTDTKEINNIYLHYGIMKNGSFKTGDSVITNINEDKRHLIANNHSATHLLHSALKKILGAHVKQAGSLINEHYLRFDFIHFKTLSIEEKNKIENTINNHIQKNLQVKIKLDSLSKEKNKFNKIKDRKIIIGEDTSEELCAGTHVKSTAEIGLFKIIKEFGIGSNTRRIEAITNYTIIKLLEENENIIEKLNIMLKTKKESLIEKIEKIIKNNKDIEKENQKLILENAKIQLEKNQITINNNIKIIPFYINSNDIQQLNNLISDLKKSIIINLFKYKEKNIIKIILTKDLECLNAVDILNEIKKNVHCEGNGNKKIANGIILNKINNNEIISYVQLYLQKHTK</sequence>
<comment type="cofactor">
    <cofactor evidence="11">
        <name>Zn(2+)</name>
        <dbReference type="ChEBI" id="CHEBI:29105"/>
    </cofactor>
    <text evidence="11">Binds 1 zinc ion per subunit.</text>
</comment>
<comment type="catalytic activity">
    <reaction evidence="11">
        <text>tRNA(Ala) + L-alanine + ATP = L-alanyl-tRNA(Ala) + AMP + diphosphate</text>
        <dbReference type="Rhea" id="RHEA:12540"/>
        <dbReference type="Rhea" id="RHEA-COMP:9657"/>
        <dbReference type="Rhea" id="RHEA-COMP:9923"/>
        <dbReference type="ChEBI" id="CHEBI:30616"/>
        <dbReference type="ChEBI" id="CHEBI:33019"/>
        <dbReference type="ChEBI" id="CHEBI:57972"/>
        <dbReference type="ChEBI" id="CHEBI:78442"/>
        <dbReference type="ChEBI" id="CHEBI:78497"/>
        <dbReference type="ChEBI" id="CHEBI:456215"/>
        <dbReference type="EC" id="6.1.1.7"/>
    </reaction>
</comment>
<dbReference type="Gene3D" id="3.30.930.10">
    <property type="entry name" value="Bira Bifunctional Protein, Domain 2"/>
    <property type="match status" value="1"/>
</dbReference>
<evidence type="ECO:0000256" key="6">
    <source>
        <dbReference type="ARBA" id="ARBA00022833"/>
    </source>
</evidence>
<dbReference type="GO" id="GO:0004813">
    <property type="term" value="F:alanine-tRNA ligase activity"/>
    <property type="evidence" value="ECO:0007669"/>
    <property type="project" value="UniProtKB-UniRule"/>
</dbReference>
<dbReference type="Pfam" id="PF01411">
    <property type="entry name" value="tRNA-synt_2c"/>
    <property type="match status" value="1"/>
</dbReference>
<dbReference type="PANTHER" id="PTHR11777">
    <property type="entry name" value="ALANYL-TRNA SYNTHETASE"/>
    <property type="match status" value="1"/>
</dbReference>
<dbReference type="Gene3D" id="3.30.54.20">
    <property type="match status" value="1"/>
</dbReference>
<dbReference type="GO" id="GO:0002161">
    <property type="term" value="F:aminoacyl-tRNA deacylase activity"/>
    <property type="evidence" value="ECO:0007669"/>
    <property type="project" value="TreeGrafter"/>
</dbReference>
<dbReference type="InterPro" id="IPR018165">
    <property type="entry name" value="Ala-tRNA-synth_IIc_core"/>
</dbReference>
<dbReference type="InterPro" id="IPR018164">
    <property type="entry name" value="Ala-tRNA-synth_IIc_N"/>
</dbReference>
<dbReference type="Proteomes" id="UP000509549">
    <property type="component" value="Chromosome"/>
</dbReference>
<dbReference type="KEGG" id="acil:ESZ_00276"/>
<name>A0A6J5JXB6_9GAMM</name>
<dbReference type="InterPro" id="IPR018162">
    <property type="entry name" value="Ala-tRNA-ligase_IIc_anticod-bd"/>
</dbReference>
<evidence type="ECO:0000256" key="11">
    <source>
        <dbReference type="HAMAP-Rule" id="MF_00036"/>
    </source>
</evidence>
<dbReference type="GO" id="GO:0008270">
    <property type="term" value="F:zinc ion binding"/>
    <property type="evidence" value="ECO:0007669"/>
    <property type="project" value="UniProtKB-UniRule"/>
</dbReference>
<feature type="binding site" evidence="11">
    <location>
        <position position="537"/>
    </location>
    <ligand>
        <name>Zn(2+)</name>
        <dbReference type="ChEBI" id="CHEBI:29105"/>
    </ligand>
</feature>
<comment type="subcellular location">
    <subcellularLocation>
        <location evidence="11">Cytoplasm</location>
    </subcellularLocation>
</comment>
<dbReference type="AlphaFoldDB" id="A0A6J5JXB6"/>
<organism evidence="14 15">
    <name type="scientific">Candidatus Azoamicus ciliaticola</name>
    <dbReference type="NCBI Taxonomy" id="2652803"/>
    <lineage>
        <taxon>Bacteria</taxon>
        <taxon>Pseudomonadati</taxon>
        <taxon>Pseudomonadota</taxon>
        <taxon>Gammaproteobacteria</taxon>
        <taxon>Candidatus Azoamicaceae</taxon>
        <taxon>Candidatus Azoamicus</taxon>
    </lineage>
</organism>
<feature type="binding site" evidence="11">
    <location>
        <position position="632"/>
    </location>
    <ligand>
        <name>Zn(2+)</name>
        <dbReference type="ChEBI" id="CHEBI:29105"/>
    </ligand>
</feature>
<dbReference type="SUPFAM" id="SSF50447">
    <property type="entry name" value="Translation proteins"/>
    <property type="match status" value="1"/>
</dbReference>
<dbReference type="PRINTS" id="PR00980">
    <property type="entry name" value="TRNASYNTHALA"/>
</dbReference>
<feature type="binding site" evidence="11">
    <location>
        <position position="628"/>
    </location>
    <ligand>
        <name>Zn(2+)</name>
        <dbReference type="ChEBI" id="CHEBI:29105"/>
    </ligand>
</feature>
<dbReference type="SUPFAM" id="SSF55186">
    <property type="entry name" value="ThrRS/AlaRS common domain"/>
    <property type="match status" value="1"/>
</dbReference>
<evidence type="ECO:0000256" key="9">
    <source>
        <dbReference type="ARBA" id="ARBA00022917"/>
    </source>
</evidence>
<evidence type="ECO:0000256" key="5">
    <source>
        <dbReference type="ARBA" id="ARBA00022741"/>
    </source>
</evidence>
<evidence type="ECO:0000256" key="3">
    <source>
        <dbReference type="ARBA" id="ARBA00022598"/>
    </source>
</evidence>
<dbReference type="PROSITE" id="PS50860">
    <property type="entry name" value="AA_TRNA_LIGASE_II_ALA"/>
    <property type="match status" value="1"/>
</dbReference>
<feature type="domain" description="Alanyl-transfer RNA synthetases family profile" evidence="13">
    <location>
        <begin position="1"/>
        <end position="671"/>
    </location>
</feature>
<dbReference type="EC" id="6.1.1.7" evidence="11"/>
<keyword evidence="3 11" id="KW-0436">Ligase</keyword>
<evidence type="ECO:0000256" key="2">
    <source>
        <dbReference type="ARBA" id="ARBA00022555"/>
    </source>
</evidence>
<keyword evidence="6 11" id="KW-0862">Zinc</keyword>
<dbReference type="GO" id="GO:0000049">
    <property type="term" value="F:tRNA binding"/>
    <property type="evidence" value="ECO:0007669"/>
    <property type="project" value="UniProtKB-KW"/>
</dbReference>
<feature type="coiled-coil region" evidence="12">
    <location>
        <begin position="669"/>
        <end position="721"/>
    </location>
</feature>
<dbReference type="Gene3D" id="2.40.30.130">
    <property type="match status" value="1"/>
</dbReference>
<dbReference type="GO" id="GO:0005829">
    <property type="term" value="C:cytosol"/>
    <property type="evidence" value="ECO:0007669"/>
    <property type="project" value="TreeGrafter"/>
</dbReference>
<keyword evidence="11" id="KW-0963">Cytoplasm</keyword>
<keyword evidence="9 11" id="KW-0648">Protein biosynthesis</keyword>
<keyword evidence="10 11" id="KW-0030">Aminoacyl-tRNA synthetase</keyword>
<dbReference type="RefSeq" id="WP_176604993.1">
    <property type="nucleotide sequence ID" value="NZ_LR794158.1"/>
</dbReference>
<keyword evidence="2 11" id="KW-0820">tRNA-binding</keyword>
<dbReference type="NCBIfam" id="TIGR00344">
    <property type="entry name" value="alaS"/>
    <property type="match status" value="1"/>
</dbReference>
<proteinExistence type="inferred from homology"/>
<dbReference type="PANTHER" id="PTHR11777:SF9">
    <property type="entry name" value="ALANINE--TRNA LIGASE, CYTOPLASMIC"/>
    <property type="match status" value="1"/>
</dbReference>
<dbReference type="Pfam" id="PF07973">
    <property type="entry name" value="tRNA_SAD"/>
    <property type="match status" value="1"/>
</dbReference>
<dbReference type="InterPro" id="IPR023033">
    <property type="entry name" value="Ala_tRNA_ligase_euk/bac"/>
</dbReference>
<evidence type="ECO:0000256" key="10">
    <source>
        <dbReference type="ARBA" id="ARBA00023146"/>
    </source>
</evidence>
<dbReference type="CDD" id="cd00673">
    <property type="entry name" value="AlaRS_core"/>
    <property type="match status" value="1"/>
</dbReference>
<dbReference type="InterPro" id="IPR045864">
    <property type="entry name" value="aa-tRNA-synth_II/BPL/LPL"/>
</dbReference>
<dbReference type="SUPFAM" id="SSF101353">
    <property type="entry name" value="Putative anticodon-binding domain of alanyl-tRNA synthetase (AlaRS)"/>
    <property type="match status" value="1"/>
</dbReference>
<dbReference type="GO" id="GO:0005524">
    <property type="term" value="F:ATP binding"/>
    <property type="evidence" value="ECO:0007669"/>
    <property type="project" value="UniProtKB-UniRule"/>
</dbReference>
<reference evidence="14 15" key="1">
    <citation type="submission" date="2020-04" db="EMBL/GenBank/DDBJ databases">
        <authorList>
            <person name="Graf S J."/>
        </authorList>
    </citation>
    <scope>NUCLEOTIDE SEQUENCE [LARGE SCALE GENOMIC DNA]</scope>
    <source>
        <strain evidence="14">1</strain>
    </source>
</reference>
<evidence type="ECO:0000256" key="12">
    <source>
        <dbReference type="SAM" id="Coils"/>
    </source>
</evidence>
<dbReference type="Gene3D" id="3.30.980.10">
    <property type="entry name" value="Threonyl-trna Synthetase, Chain A, domain 2"/>
    <property type="match status" value="1"/>
</dbReference>
<dbReference type="InterPro" id="IPR009000">
    <property type="entry name" value="Transl_B-barrel_sf"/>
</dbReference>
<evidence type="ECO:0000256" key="4">
    <source>
        <dbReference type="ARBA" id="ARBA00022723"/>
    </source>
</evidence>